<sequence>MKRTQSLDTSRVTLARGGRMLIDGVDCSIRSGTLTGILGPNGAGKSTLLHLLAGILIPDSGTVLLGGVPLAGVGRRARARRIALVEQALPTDVAQPVRDLVLLGRTPHRSLFAADGPGDHDAADRALQAAGAAALADRMYETLSGGERQRVQLARALAQDPSLLLLDEPTNHLDIGAQLETLDLLEKLAADGMGIAAALHDINHASASCSHVIVLHRGRVAAAGATAAVLTPDLIRTVYGVDAAMVPHPQTGRPFIAFSQR</sequence>
<feature type="domain" description="ABC transporter" evidence="5">
    <location>
        <begin position="7"/>
        <end position="242"/>
    </location>
</feature>
<dbReference type="EMBL" id="JAJFZV010000007">
    <property type="protein sequence ID" value="MCC3297818.1"/>
    <property type="molecule type" value="Genomic_DNA"/>
</dbReference>
<evidence type="ECO:0000256" key="3">
    <source>
        <dbReference type="ARBA" id="ARBA00022840"/>
    </source>
</evidence>
<dbReference type="Pfam" id="PF00005">
    <property type="entry name" value="ABC_tran"/>
    <property type="match status" value="1"/>
</dbReference>
<dbReference type="SUPFAM" id="SSF52540">
    <property type="entry name" value="P-loop containing nucleoside triphosphate hydrolases"/>
    <property type="match status" value="1"/>
</dbReference>
<dbReference type="Proteomes" id="UP001139158">
    <property type="component" value="Unassembled WGS sequence"/>
</dbReference>
<evidence type="ECO:0000313" key="7">
    <source>
        <dbReference type="Proteomes" id="UP001139158"/>
    </source>
</evidence>
<evidence type="ECO:0000256" key="2">
    <source>
        <dbReference type="ARBA" id="ARBA00022741"/>
    </source>
</evidence>
<dbReference type="AlphaFoldDB" id="A0A9X1MD75"/>
<dbReference type="RefSeq" id="WP_227895692.1">
    <property type="nucleotide sequence ID" value="NZ_CP099466.1"/>
</dbReference>
<keyword evidence="3 6" id="KW-0067">ATP-binding</keyword>
<dbReference type="FunFam" id="3.40.50.300:FF:000134">
    <property type="entry name" value="Iron-enterobactin ABC transporter ATP-binding protein"/>
    <property type="match status" value="1"/>
</dbReference>
<dbReference type="InterPro" id="IPR027417">
    <property type="entry name" value="P-loop_NTPase"/>
</dbReference>
<proteinExistence type="predicted"/>
<evidence type="ECO:0000256" key="1">
    <source>
        <dbReference type="ARBA" id="ARBA00022448"/>
    </source>
</evidence>
<organism evidence="6 7">
    <name type="scientific">Arthrobacter caoxuetaonis</name>
    <dbReference type="NCBI Taxonomy" id="2886935"/>
    <lineage>
        <taxon>Bacteria</taxon>
        <taxon>Bacillati</taxon>
        <taxon>Actinomycetota</taxon>
        <taxon>Actinomycetes</taxon>
        <taxon>Micrococcales</taxon>
        <taxon>Micrococcaceae</taxon>
        <taxon>Arthrobacter</taxon>
    </lineage>
</organism>
<dbReference type="PROSITE" id="PS00211">
    <property type="entry name" value="ABC_TRANSPORTER_1"/>
    <property type="match status" value="1"/>
</dbReference>
<name>A0A9X1MD75_9MICC</name>
<dbReference type="GO" id="GO:0016887">
    <property type="term" value="F:ATP hydrolysis activity"/>
    <property type="evidence" value="ECO:0007669"/>
    <property type="project" value="InterPro"/>
</dbReference>
<dbReference type="InterPro" id="IPR003593">
    <property type="entry name" value="AAA+_ATPase"/>
</dbReference>
<dbReference type="PANTHER" id="PTHR42794:SF1">
    <property type="entry name" value="HEMIN IMPORT ATP-BINDING PROTEIN HMUV"/>
    <property type="match status" value="1"/>
</dbReference>
<comment type="caution">
    <text evidence="6">The sequence shown here is derived from an EMBL/GenBank/DDBJ whole genome shotgun (WGS) entry which is preliminary data.</text>
</comment>
<keyword evidence="2" id="KW-0547">Nucleotide-binding</keyword>
<keyword evidence="1" id="KW-0813">Transport</keyword>
<dbReference type="InterPro" id="IPR017871">
    <property type="entry name" value="ABC_transporter-like_CS"/>
</dbReference>
<dbReference type="SMART" id="SM00382">
    <property type="entry name" value="AAA"/>
    <property type="match status" value="1"/>
</dbReference>
<dbReference type="CDD" id="cd03214">
    <property type="entry name" value="ABC_Iron-Siderophores_B12_Hemin"/>
    <property type="match status" value="1"/>
</dbReference>
<dbReference type="PANTHER" id="PTHR42794">
    <property type="entry name" value="HEMIN IMPORT ATP-BINDING PROTEIN HMUV"/>
    <property type="match status" value="1"/>
</dbReference>
<evidence type="ECO:0000256" key="4">
    <source>
        <dbReference type="ARBA" id="ARBA00022967"/>
    </source>
</evidence>
<dbReference type="PROSITE" id="PS50893">
    <property type="entry name" value="ABC_TRANSPORTER_2"/>
    <property type="match status" value="1"/>
</dbReference>
<dbReference type="InterPro" id="IPR003439">
    <property type="entry name" value="ABC_transporter-like_ATP-bd"/>
</dbReference>
<gene>
    <name evidence="6" type="ORF">LJ757_08390</name>
</gene>
<dbReference type="GO" id="GO:0005524">
    <property type="term" value="F:ATP binding"/>
    <property type="evidence" value="ECO:0007669"/>
    <property type="project" value="UniProtKB-KW"/>
</dbReference>
<evidence type="ECO:0000259" key="5">
    <source>
        <dbReference type="PROSITE" id="PS50893"/>
    </source>
</evidence>
<reference evidence="6" key="1">
    <citation type="submission" date="2021-10" db="EMBL/GenBank/DDBJ databases">
        <title>Novel species in genus Arthrobacter.</title>
        <authorList>
            <person name="Liu Y."/>
        </authorList>
    </citation>
    <scope>NUCLEOTIDE SEQUENCE</scope>
    <source>
        <strain evidence="6">Zg-Y453</strain>
    </source>
</reference>
<accession>A0A9X1MD75</accession>
<keyword evidence="7" id="KW-1185">Reference proteome</keyword>
<protein>
    <submittedName>
        <fullName evidence="6">ATP-binding cassette domain-containing protein</fullName>
    </submittedName>
</protein>
<evidence type="ECO:0000313" key="6">
    <source>
        <dbReference type="EMBL" id="MCC3297818.1"/>
    </source>
</evidence>
<dbReference type="Gene3D" id="3.40.50.300">
    <property type="entry name" value="P-loop containing nucleotide triphosphate hydrolases"/>
    <property type="match status" value="1"/>
</dbReference>
<keyword evidence="4" id="KW-1278">Translocase</keyword>